<keyword evidence="2 7" id="KW-0813">Transport</keyword>
<reference evidence="10" key="1">
    <citation type="submission" date="2017-11" db="EMBL/GenBank/DDBJ databases">
        <authorList>
            <person name="Zhu W."/>
        </authorList>
    </citation>
    <scope>NUCLEOTIDE SEQUENCE [LARGE SCALE GENOMIC DNA]</scope>
    <source>
        <strain evidence="10">160</strain>
    </source>
</reference>
<feature type="transmembrane region" description="Helical" evidence="7">
    <location>
        <begin position="187"/>
        <end position="209"/>
    </location>
</feature>
<keyword evidence="10" id="KW-1185">Reference proteome</keyword>
<evidence type="ECO:0000313" key="9">
    <source>
        <dbReference type="EMBL" id="AXI09774.1"/>
    </source>
</evidence>
<comment type="similarity">
    <text evidence="7">Belongs to the binding-protein-dependent transport system permease family.</text>
</comment>
<dbReference type="InterPro" id="IPR043429">
    <property type="entry name" value="ArtM/GltK/GlnP/TcyL/YhdX-like"/>
</dbReference>
<sequence>MDSLYHFFETFLVSYELFIAAMFLTVGITICAFMFALVFGMFFAFLKLTKIRVLMWISDFYVWIIRGTPLIVQIFVLYYGLTNIILMPTFWAVTVALAFHVGGYLTEIIRGSINSIDKGQQEAGSSLGMSAALTMRRIILPQAFRRAIPSFGNQFIIALKDSSLASFIGMQELFGVANLEGSTNFDFMTYLLVVAVYYLFIVYVFTILVKFLERKMSVSD</sequence>
<dbReference type="CDD" id="cd06261">
    <property type="entry name" value="TM_PBP2"/>
    <property type="match status" value="1"/>
</dbReference>
<name>A0A345PIE4_9BACI</name>
<dbReference type="PROSITE" id="PS50928">
    <property type="entry name" value="ABC_TM1"/>
    <property type="match status" value="1"/>
</dbReference>
<evidence type="ECO:0000256" key="1">
    <source>
        <dbReference type="ARBA" id="ARBA00004651"/>
    </source>
</evidence>
<dbReference type="SUPFAM" id="SSF161098">
    <property type="entry name" value="MetI-like"/>
    <property type="match status" value="1"/>
</dbReference>
<evidence type="ECO:0000259" key="8">
    <source>
        <dbReference type="PROSITE" id="PS50928"/>
    </source>
</evidence>
<dbReference type="EMBL" id="CP024848">
    <property type="protein sequence ID" value="AXI09774.1"/>
    <property type="molecule type" value="Genomic_DNA"/>
</dbReference>
<keyword evidence="5 7" id="KW-1133">Transmembrane helix</keyword>
<proteinExistence type="inferred from homology"/>
<dbReference type="Proteomes" id="UP000253908">
    <property type="component" value="Chromosome"/>
</dbReference>
<dbReference type="AlphaFoldDB" id="A0A345PIE4"/>
<accession>A0A345PIE4</accession>
<evidence type="ECO:0000313" key="10">
    <source>
        <dbReference type="Proteomes" id="UP000253908"/>
    </source>
</evidence>
<evidence type="ECO:0000256" key="4">
    <source>
        <dbReference type="ARBA" id="ARBA00022692"/>
    </source>
</evidence>
<feature type="transmembrane region" description="Helical" evidence="7">
    <location>
        <begin position="85"/>
        <end position="105"/>
    </location>
</feature>
<keyword evidence="4 7" id="KW-0812">Transmembrane</keyword>
<evidence type="ECO:0000256" key="6">
    <source>
        <dbReference type="ARBA" id="ARBA00023136"/>
    </source>
</evidence>
<dbReference type="OrthoDB" id="9805999at2"/>
<dbReference type="Gene3D" id="1.10.3720.10">
    <property type="entry name" value="MetI-like"/>
    <property type="match status" value="1"/>
</dbReference>
<dbReference type="KEGG" id="ocn:CUC15_12925"/>
<dbReference type="GO" id="GO:0043190">
    <property type="term" value="C:ATP-binding cassette (ABC) transporter complex"/>
    <property type="evidence" value="ECO:0007669"/>
    <property type="project" value="InterPro"/>
</dbReference>
<comment type="subcellular location">
    <subcellularLocation>
        <location evidence="1 7">Cell membrane</location>
        <topology evidence="1 7">Multi-pass membrane protein</topology>
    </subcellularLocation>
</comment>
<dbReference type="GO" id="GO:0022857">
    <property type="term" value="F:transmembrane transporter activity"/>
    <property type="evidence" value="ECO:0007669"/>
    <property type="project" value="InterPro"/>
</dbReference>
<dbReference type="RefSeq" id="WP_114917060.1">
    <property type="nucleotide sequence ID" value="NZ_CP024848.1"/>
</dbReference>
<feature type="transmembrane region" description="Helical" evidence="7">
    <location>
        <begin position="20"/>
        <end position="48"/>
    </location>
</feature>
<dbReference type="GO" id="GO:0006865">
    <property type="term" value="P:amino acid transport"/>
    <property type="evidence" value="ECO:0007669"/>
    <property type="project" value="TreeGrafter"/>
</dbReference>
<dbReference type="NCBIfam" id="TIGR01726">
    <property type="entry name" value="HEQRo_perm_3TM"/>
    <property type="match status" value="1"/>
</dbReference>
<organism evidence="9 10">
    <name type="scientific">Oceanobacillus zhaokaii</name>
    <dbReference type="NCBI Taxonomy" id="2052660"/>
    <lineage>
        <taxon>Bacteria</taxon>
        <taxon>Bacillati</taxon>
        <taxon>Bacillota</taxon>
        <taxon>Bacilli</taxon>
        <taxon>Bacillales</taxon>
        <taxon>Bacillaceae</taxon>
        <taxon>Oceanobacillus</taxon>
    </lineage>
</organism>
<evidence type="ECO:0000256" key="7">
    <source>
        <dbReference type="RuleBase" id="RU363032"/>
    </source>
</evidence>
<evidence type="ECO:0000256" key="5">
    <source>
        <dbReference type="ARBA" id="ARBA00022989"/>
    </source>
</evidence>
<evidence type="ECO:0000256" key="2">
    <source>
        <dbReference type="ARBA" id="ARBA00022448"/>
    </source>
</evidence>
<dbReference type="InterPro" id="IPR010065">
    <property type="entry name" value="AA_ABC_transptr_permease_3TM"/>
</dbReference>
<evidence type="ECO:0000256" key="3">
    <source>
        <dbReference type="ARBA" id="ARBA00022475"/>
    </source>
</evidence>
<dbReference type="InterPro" id="IPR000515">
    <property type="entry name" value="MetI-like"/>
</dbReference>
<feature type="domain" description="ABC transmembrane type-1" evidence="8">
    <location>
        <begin position="22"/>
        <end position="209"/>
    </location>
</feature>
<protein>
    <submittedName>
        <fullName evidence="9">Cystine transporter permease</fullName>
    </submittedName>
</protein>
<dbReference type="PANTHER" id="PTHR30614:SF46">
    <property type="entry name" value="ABC TRANSPORTER MEMBRANE SPANNING PERMEASE-GLUTAMINE TRANSPORT"/>
    <property type="match status" value="1"/>
</dbReference>
<keyword evidence="6 7" id="KW-0472">Membrane</keyword>
<dbReference type="Pfam" id="PF00528">
    <property type="entry name" value="BPD_transp_1"/>
    <property type="match status" value="1"/>
</dbReference>
<gene>
    <name evidence="9" type="ORF">CUC15_12925</name>
</gene>
<dbReference type="InterPro" id="IPR035906">
    <property type="entry name" value="MetI-like_sf"/>
</dbReference>
<keyword evidence="3" id="KW-1003">Cell membrane</keyword>
<dbReference type="PANTHER" id="PTHR30614">
    <property type="entry name" value="MEMBRANE COMPONENT OF AMINO ACID ABC TRANSPORTER"/>
    <property type="match status" value="1"/>
</dbReference>